<evidence type="ECO:0000313" key="8">
    <source>
        <dbReference type="EMBL" id="LAB44780.1"/>
    </source>
</evidence>
<dbReference type="GO" id="GO:0051536">
    <property type="term" value="F:iron-sulfur cluster binding"/>
    <property type="evidence" value="ECO:0007669"/>
    <property type="project" value="UniProtKB-KW"/>
</dbReference>
<evidence type="ECO:0000256" key="4">
    <source>
        <dbReference type="ARBA" id="ARBA00023004"/>
    </source>
</evidence>
<dbReference type="PANTHER" id="PTHR13184:SF5">
    <property type="entry name" value="METHYLTRANSFERASE-LIKE PROTEIN 17, MITOCHONDRIAL"/>
    <property type="match status" value="1"/>
</dbReference>
<dbReference type="GO" id="GO:0005763">
    <property type="term" value="C:mitochondrial small ribosomal subunit"/>
    <property type="evidence" value="ECO:0007669"/>
    <property type="project" value="TreeGrafter"/>
</dbReference>
<organism evidence="8">
    <name type="scientific">Micrurus spixii</name>
    <name type="common">Amazon coral snake</name>
    <dbReference type="NCBI Taxonomy" id="129469"/>
    <lineage>
        <taxon>Eukaryota</taxon>
        <taxon>Metazoa</taxon>
        <taxon>Chordata</taxon>
        <taxon>Craniata</taxon>
        <taxon>Vertebrata</taxon>
        <taxon>Euteleostomi</taxon>
        <taxon>Lepidosauria</taxon>
        <taxon>Squamata</taxon>
        <taxon>Bifurcata</taxon>
        <taxon>Unidentata</taxon>
        <taxon>Episquamata</taxon>
        <taxon>Toxicofera</taxon>
        <taxon>Serpentes</taxon>
        <taxon>Colubroidea</taxon>
        <taxon>Elapidae</taxon>
        <taxon>Elapinae</taxon>
        <taxon>Micrurus</taxon>
    </lineage>
</organism>
<keyword evidence="2" id="KW-0479">Metal-binding</keyword>
<dbReference type="GO" id="GO:0008168">
    <property type="term" value="F:methyltransferase activity"/>
    <property type="evidence" value="ECO:0007669"/>
    <property type="project" value="InterPro"/>
</dbReference>
<keyword evidence="3" id="KW-0809">Transit peptide</keyword>
<evidence type="ECO:0000256" key="3">
    <source>
        <dbReference type="ARBA" id="ARBA00022946"/>
    </source>
</evidence>
<protein>
    <submittedName>
        <fullName evidence="8">Uncharacterized protein</fullName>
    </submittedName>
</protein>
<keyword evidence="4" id="KW-0408">Iron</keyword>
<reference evidence="8" key="2">
    <citation type="submission" date="2017-11" db="EMBL/GenBank/DDBJ databases">
        <title>Coralsnake Venomics: Analyses of Venom Gland Transcriptomes and Proteomes of Six Brazilian Taxa.</title>
        <authorList>
            <person name="Aird S.D."/>
            <person name="Jorge da Silva N."/>
            <person name="Qiu L."/>
            <person name="Villar-Briones A."/>
            <person name="Aparecida-Saddi V."/>
            <person name="Campos-Telles M.P."/>
            <person name="Grau M."/>
            <person name="Mikheyev A.S."/>
        </authorList>
    </citation>
    <scope>NUCLEOTIDE SEQUENCE</scope>
    <source>
        <tissue evidence="8">Venom_gland</tissue>
    </source>
</reference>
<dbReference type="InterPro" id="IPR052571">
    <property type="entry name" value="Mt_RNA_Methyltransferase"/>
</dbReference>
<evidence type="ECO:0000256" key="6">
    <source>
        <dbReference type="ARBA" id="ARBA00023128"/>
    </source>
</evidence>
<keyword evidence="5" id="KW-0411">Iron-sulfur</keyword>
<dbReference type="GO" id="GO:0003735">
    <property type="term" value="F:structural constituent of ribosome"/>
    <property type="evidence" value="ECO:0007669"/>
    <property type="project" value="TreeGrafter"/>
</dbReference>
<comment type="function">
    <text evidence="7">Mitochondrial ribosome (mitoribosome) assembly factor. Binds at the interface of the head and body domains of the mitochondrial small ribosomal subunit (mt-SSU), occluding the mRNA channel and preventing compaction of the head domain towards the body. Probable inactive methyltransferase: retains the characteristic folding and ability to bind S-adenosyl-L-methionine, but it probably lost its methyltransferase activity.</text>
</comment>
<name>A0A2D4NGE6_9SAUR</name>
<evidence type="ECO:0000256" key="5">
    <source>
        <dbReference type="ARBA" id="ARBA00023014"/>
    </source>
</evidence>
<dbReference type="Pfam" id="PF09243">
    <property type="entry name" value="Rsm22"/>
    <property type="match status" value="1"/>
</dbReference>
<reference evidence="8" key="1">
    <citation type="submission" date="2017-07" db="EMBL/GenBank/DDBJ databases">
        <authorList>
            <person name="Mikheyev A."/>
            <person name="Grau M."/>
        </authorList>
    </citation>
    <scope>NUCLEOTIDE SEQUENCE</scope>
    <source>
        <tissue evidence="8">Venom_gland</tissue>
    </source>
</reference>
<evidence type="ECO:0000256" key="1">
    <source>
        <dbReference type="ARBA" id="ARBA00004173"/>
    </source>
</evidence>
<dbReference type="PANTHER" id="PTHR13184">
    <property type="entry name" value="37S RIBOSOMAL PROTEIN S22"/>
    <property type="match status" value="1"/>
</dbReference>
<dbReference type="InterPro" id="IPR015324">
    <property type="entry name" value="Ribosomal_Rsm22-like"/>
</dbReference>
<proteinExistence type="predicted"/>
<comment type="subcellular location">
    <subcellularLocation>
        <location evidence="1">Mitochondrion</location>
    </subcellularLocation>
</comment>
<keyword evidence="6" id="KW-0496">Mitochondrion</keyword>
<accession>A0A2D4NGE6</accession>
<evidence type="ECO:0000256" key="2">
    <source>
        <dbReference type="ARBA" id="ARBA00022723"/>
    </source>
</evidence>
<dbReference type="GO" id="GO:0046872">
    <property type="term" value="F:metal ion binding"/>
    <property type="evidence" value="ECO:0007669"/>
    <property type="project" value="UniProtKB-KW"/>
</dbReference>
<evidence type="ECO:0000256" key="7">
    <source>
        <dbReference type="ARBA" id="ARBA00045681"/>
    </source>
</evidence>
<sequence>MNIDCSAHMLSLAEKLMRGISESQELCFPGVYFRQTSPVGPQMTFDLSVSAFTLNDLPTYAQRIAKVKNLWKKTNNFLVLVENGTKEGHQMLMEARDVILKEADKVKEEVHVFAPVSTEF</sequence>
<dbReference type="GO" id="GO:0006412">
    <property type="term" value="P:translation"/>
    <property type="evidence" value="ECO:0007669"/>
    <property type="project" value="InterPro"/>
</dbReference>
<dbReference type="EMBL" id="IACM01173562">
    <property type="protein sequence ID" value="LAB44780.1"/>
    <property type="molecule type" value="Transcribed_RNA"/>
</dbReference>
<dbReference type="AlphaFoldDB" id="A0A2D4NGE6"/>